<dbReference type="GO" id="GO:0140359">
    <property type="term" value="F:ABC-type transporter activity"/>
    <property type="evidence" value="ECO:0007669"/>
    <property type="project" value="InterPro"/>
</dbReference>
<feature type="transmembrane region" description="Helical" evidence="1">
    <location>
        <begin position="163"/>
        <end position="183"/>
    </location>
</feature>
<comment type="caution">
    <text evidence="2">The sequence shown here is derived from an EMBL/GenBank/DDBJ whole genome shotgun (WGS) entry which is preliminary data.</text>
</comment>
<feature type="transmembrane region" description="Helical" evidence="1">
    <location>
        <begin position="71"/>
        <end position="90"/>
    </location>
</feature>
<reference evidence="2" key="1">
    <citation type="submission" date="2019-08" db="EMBL/GenBank/DDBJ databases">
        <authorList>
            <person name="Kucharzyk K."/>
            <person name="Murdoch R.W."/>
            <person name="Higgins S."/>
            <person name="Loffler F."/>
        </authorList>
    </citation>
    <scope>NUCLEOTIDE SEQUENCE</scope>
</reference>
<feature type="transmembrane region" description="Helical" evidence="1">
    <location>
        <begin position="190"/>
        <end position="207"/>
    </location>
</feature>
<accession>A0A645EA07</accession>
<proteinExistence type="predicted"/>
<dbReference type="Pfam" id="PF12679">
    <property type="entry name" value="ABC2_membrane_2"/>
    <property type="match status" value="1"/>
</dbReference>
<name>A0A645EA07_9ZZZZ</name>
<dbReference type="AlphaFoldDB" id="A0A645EA07"/>
<feature type="transmembrane region" description="Helical" evidence="1">
    <location>
        <begin position="235"/>
        <end position="258"/>
    </location>
</feature>
<protein>
    <submittedName>
        <fullName evidence="2">Uncharacterized protein</fullName>
    </submittedName>
</protein>
<sequence>MSLPLFKTTFKKNWVLGLIFTLVLMMYSGVMISMFDPASIDNLMKMFELFPPEIMSMLGFAEAFTDMTGYLASWLYGLLMIGFPMVYSIMLGNKLIAKTVDNGSIACLLSTPDSRVKIALTKAIYAIISMIVILGIVFIFNITLSNAMFPGSLDIEAFTNLNITVLLVNITVMAITFFCSCLFSDTKYSIGFGAGIPLAFLLIKMLSGVSDKLDFLTKISIFGWYDPMKIASGEIAMTANIAYIVIAIVLFVAGIMIFKRKRLAV</sequence>
<dbReference type="EMBL" id="VSSQ01044621">
    <property type="protein sequence ID" value="MPM98456.1"/>
    <property type="molecule type" value="Genomic_DNA"/>
</dbReference>
<feature type="transmembrane region" description="Helical" evidence="1">
    <location>
        <begin position="123"/>
        <end position="143"/>
    </location>
</feature>
<organism evidence="2">
    <name type="scientific">bioreactor metagenome</name>
    <dbReference type="NCBI Taxonomy" id="1076179"/>
    <lineage>
        <taxon>unclassified sequences</taxon>
        <taxon>metagenomes</taxon>
        <taxon>ecological metagenomes</taxon>
    </lineage>
</organism>
<keyword evidence="1" id="KW-1133">Transmembrane helix</keyword>
<keyword evidence="1" id="KW-0812">Transmembrane</keyword>
<keyword evidence="1" id="KW-0472">Membrane</keyword>
<evidence type="ECO:0000313" key="2">
    <source>
        <dbReference type="EMBL" id="MPM98456.1"/>
    </source>
</evidence>
<dbReference type="GO" id="GO:0005886">
    <property type="term" value="C:plasma membrane"/>
    <property type="evidence" value="ECO:0007669"/>
    <property type="project" value="UniProtKB-SubCell"/>
</dbReference>
<evidence type="ECO:0000256" key="1">
    <source>
        <dbReference type="SAM" id="Phobius"/>
    </source>
</evidence>
<gene>
    <name evidence="2" type="ORF">SDC9_145644</name>
</gene>
<feature type="transmembrane region" description="Helical" evidence="1">
    <location>
        <begin position="14"/>
        <end position="35"/>
    </location>
</feature>